<dbReference type="Proteomes" id="UP001218895">
    <property type="component" value="Chromosome"/>
</dbReference>
<sequence length="129" mass="14973">MISIKTDGVRIAIYSLFFFSSHHLTDRYENLRAFIEAFGDDVQTKVLKFYVAFKRIKNFVCVNIARKKREIVVWVKLNPQAFDLEKEKGFLRDVTNVGHLGTGDLEISIKNDIDLEKGKTLILQSYEEN</sequence>
<dbReference type="GeneID" id="79950020"/>
<dbReference type="AlphaFoldDB" id="A0AAF0JLS3"/>
<evidence type="ECO:0000259" key="1">
    <source>
        <dbReference type="Pfam" id="PF18899"/>
    </source>
</evidence>
<dbReference type="KEGG" id="manq:L1994_06440"/>
<protein>
    <submittedName>
        <fullName evidence="2">DUF5655 domain-containing protein</fullName>
    </submittedName>
</protein>
<proteinExistence type="predicted"/>
<dbReference type="InterPro" id="IPR043714">
    <property type="entry name" value="DUF5655"/>
</dbReference>
<organism evidence="2 3">
    <name type="scientific">Methanomicrobium antiquum</name>
    <dbReference type="NCBI Taxonomy" id="487686"/>
    <lineage>
        <taxon>Archaea</taxon>
        <taxon>Methanobacteriati</taxon>
        <taxon>Methanobacteriota</taxon>
        <taxon>Stenosarchaea group</taxon>
        <taxon>Methanomicrobia</taxon>
        <taxon>Methanomicrobiales</taxon>
        <taxon>Methanomicrobiaceae</taxon>
        <taxon>Methanomicrobium</taxon>
    </lineage>
</organism>
<accession>A0AAF0JLS3</accession>
<gene>
    <name evidence="2" type="ORF">L1994_06440</name>
</gene>
<name>A0AAF0JLS3_9EURY</name>
<dbReference type="EMBL" id="CP091092">
    <property type="protein sequence ID" value="WFN35800.1"/>
    <property type="molecule type" value="Genomic_DNA"/>
</dbReference>
<dbReference type="RefSeq" id="WP_278098640.1">
    <property type="nucleotide sequence ID" value="NZ_CP091092.1"/>
</dbReference>
<evidence type="ECO:0000313" key="3">
    <source>
        <dbReference type="Proteomes" id="UP001218895"/>
    </source>
</evidence>
<dbReference type="Pfam" id="PF18899">
    <property type="entry name" value="DUF5655"/>
    <property type="match status" value="1"/>
</dbReference>
<keyword evidence="3" id="KW-1185">Reference proteome</keyword>
<reference evidence="2" key="1">
    <citation type="submission" date="2022-01" db="EMBL/GenBank/DDBJ databases">
        <title>Complete genome of Methanomicrobium antiquum DSM 21220.</title>
        <authorList>
            <person name="Chen S.-C."/>
            <person name="You Y.-T."/>
            <person name="Zhou Y.-Z."/>
            <person name="Lai M.-C."/>
        </authorList>
    </citation>
    <scope>NUCLEOTIDE SEQUENCE</scope>
    <source>
        <strain evidence="2">DSM 21220</strain>
    </source>
</reference>
<feature type="domain" description="DUF5655" evidence="1">
    <location>
        <begin position="24"/>
        <end position="127"/>
    </location>
</feature>
<evidence type="ECO:0000313" key="2">
    <source>
        <dbReference type="EMBL" id="WFN35800.1"/>
    </source>
</evidence>